<evidence type="ECO:0000313" key="2">
    <source>
        <dbReference type="Proteomes" id="UP000050786"/>
    </source>
</evidence>
<dbReference type="InterPro" id="IPR011008">
    <property type="entry name" value="Dimeric_a/b-barrel"/>
</dbReference>
<keyword evidence="2" id="KW-1185">Reference proteome</keyword>
<proteinExistence type="predicted"/>
<evidence type="ECO:0000313" key="1">
    <source>
        <dbReference type="EMBL" id="CUH41750.1"/>
    </source>
</evidence>
<name>A0A0P1E1E7_9RHOB</name>
<dbReference type="SUPFAM" id="SSF54909">
    <property type="entry name" value="Dimeric alpha+beta barrel"/>
    <property type="match status" value="1"/>
</dbReference>
<protein>
    <recommendedName>
        <fullName evidence="3">Antibiotic biosynthesis monooxygenase</fullName>
    </recommendedName>
</protein>
<gene>
    <name evidence="1" type="ORF">RUM4293_00631</name>
</gene>
<sequence>MTQIAETVTFKLAADVTKEDFVNIMKGTESFVRNADGFVFRRLSAGDDGLWTDTVIWADMDCAQAAAAAFPKQDFASAVMAAIAPDTVTMRHDAIHWTIGAS</sequence>
<dbReference type="EMBL" id="CYPS01000008">
    <property type="protein sequence ID" value="CUH41750.1"/>
    <property type="molecule type" value="Genomic_DNA"/>
</dbReference>
<dbReference type="AlphaFoldDB" id="A0A0P1E1E7"/>
<dbReference type="RefSeq" id="WP_058271823.1">
    <property type="nucleotide sequence ID" value="NZ_CYPS01000008.1"/>
</dbReference>
<reference evidence="2" key="1">
    <citation type="submission" date="2015-09" db="EMBL/GenBank/DDBJ databases">
        <authorList>
            <person name="Rodrigo-Torres L."/>
            <person name="Arahal D.R."/>
        </authorList>
    </citation>
    <scope>NUCLEOTIDE SEQUENCE [LARGE SCALE GENOMIC DNA]</scope>
    <source>
        <strain evidence="2">CECT 4293</strain>
    </source>
</reference>
<dbReference type="Proteomes" id="UP000050786">
    <property type="component" value="Unassembled WGS sequence"/>
</dbReference>
<accession>A0A0P1E1E7</accession>
<evidence type="ECO:0008006" key="3">
    <source>
        <dbReference type="Google" id="ProtNLM"/>
    </source>
</evidence>
<organism evidence="1 2">
    <name type="scientific">Ruegeria atlantica</name>
    <dbReference type="NCBI Taxonomy" id="81569"/>
    <lineage>
        <taxon>Bacteria</taxon>
        <taxon>Pseudomonadati</taxon>
        <taxon>Pseudomonadota</taxon>
        <taxon>Alphaproteobacteria</taxon>
        <taxon>Rhodobacterales</taxon>
        <taxon>Roseobacteraceae</taxon>
        <taxon>Ruegeria</taxon>
    </lineage>
</organism>